<dbReference type="Proteomes" id="UP000092460">
    <property type="component" value="Unassembled WGS sequence"/>
</dbReference>
<protein>
    <submittedName>
        <fullName evidence="1">Uncharacterized protein</fullName>
    </submittedName>
</protein>
<reference evidence="2" key="1">
    <citation type="submission" date="2015-01" db="EMBL/GenBank/DDBJ databases">
        <authorList>
            <person name="Aksoy S."/>
            <person name="Warren W."/>
            <person name="Wilson R.K."/>
        </authorList>
    </citation>
    <scope>NUCLEOTIDE SEQUENCE [LARGE SCALE GENOMIC DNA]</scope>
    <source>
        <strain evidence="2">IAEA</strain>
    </source>
</reference>
<dbReference type="InterPro" id="IPR051569">
    <property type="entry name" value="SHANK"/>
</dbReference>
<dbReference type="EnsemblMetazoa" id="GPPI009549-RA">
    <property type="protein sequence ID" value="GPPI009549-PA"/>
    <property type="gene ID" value="GPPI009549"/>
</dbReference>
<dbReference type="AlphaFoldDB" id="A0A1B0AUY1"/>
<dbReference type="GO" id="GO:0014069">
    <property type="term" value="C:postsynaptic density"/>
    <property type="evidence" value="ECO:0007669"/>
    <property type="project" value="TreeGrafter"/>
</dbReference>
<dbReference type="GO" id="GO:0043197">
    <property type="term" value="C:dendritic spine"/>
    <property type="evidence" value="ECO:0007669"/>
    <property type="project" value="TreeGrafter"/>
</dbReference>
<sequence length="120" mass="13850">MDSGSGPGFDDEPPPEPRDGWLLVRIHVPELNVYKCLQFPSDKLVWDVKQQVLASLPKCERSFLSLFHPISMNAQKQPREARPYCAYASLISMRLQVSLTEYVQFSFTVFSPESQTWHLY</sequence>
<dbReference type="GO" id="GO:0045211">
    <property type="term" value="C:postsynaptic membrane"/>
    <property type="evidence" value="ECO:0007669"/>
    <property type="project" value="TreeGrafter"/>
</dbReference>
<dbReference type="GO" id="GO:0030160">
    <property type="term" value="F:synaptic receptor adaptor activity"/>
    <property type="evidence" value="ECO:0007669"/>
    <property type="project" value="TreeGrafter"/>
</dbReference>
<keyword evidence="2" id="KW-1185">Reference proteome</keyword>
<dbReference type="STRING" id="67801.A0A1B0AUY1"/>
<evidence type="ECO:0000313" key="2">
    <source>
        <dbReference type="Proteomes" id="UP000092460"/>
    </source>
</evidence>
<accession>A0A1B0AUY1</accession>
<reference evidence="1" key="2">
    <citation type="submission" date="2020-05" db="UniProtKB">
        <authorList>
            <consortium name="EnsemblMetazoa"/>
        </authorList>
    </citation>
    <scope>IDENTIFICATION</scope>
    <source>
        <strain evidence="1">IAEA</strain>
    </source>
</reference>
<proteinExistence type="predicted"/>
<name>A0A1B0AUY1_9MUSC</name>
<dbReference type="VEuPathDB" id="VectorBase:GPPI009549"/>
<organism evidence="1 2">
    <name type="scientific">Glossina palpalis gambiensis</name>
    <dbReference type="NCBI Taxonomy" id="67801"/>
    <lineage>
        <taxon>Eukaryota</taxon>
        <taxon>Metazoa</taxon>
        <taxon>Ecdysozoa</taxon>
        <taxon>Arthropoda</taxon>
        <taxon>Hexapoda</taxon>
        <taxon>Insecta</taxon>
        <taxon>Pterygota</taxon>
        <taxon>Neoptera</taxon>
        <taxon>Endopterygota</taxon>
        <taxon>Diptera</taxon>
        <taxon>Brachycera</taxon>
        <taxon>Muscomorpha</taxon>
        <taxon>Hippoboscoidea</taxon>
        <taxon>Glossinidae</taxon>
        <taxon>Glossina</taxon>
    </lineage>
</organism>
<dbReference type="PANTHER" id="PTHR24135:SF28">
    <property type="entry name" value="LD13733P"/>
    <property type="match status" value="1"/>
</dbReference>
<dbReference type="PANTHER" id="PTHR24135">
    <property type="entry name" value="SH3 AND MULTIPLE ANKYRIN REPEAT DOMAINS PROTEIN"/>
    <property type="match status" value="1"/>
</dbReference>
<dbReference type="GO" id="GO:0035255">
    <property type="term" value="F:ionotropic glutamate receptor binding"/>
    <property type="evidence" value="ECO:0007669"/>
    <property type="project" value="TreeGrafter"/>
</dbReference>
<evidence type="ECO:0000313" key="1">
    <source>
        <dbReference type="EnsemblMetazoa" id="GPPI009549-PA"/>
    </source>
</evidence>
<dbReference type="EMBL" id="JXJN01003813">
    <property type="status" value="NOT_ANNOTATED_CDS"/>
    <property type="molecule type" value="Genomic_DNA"/>
</dbReference>